<reference evidence="3" key="1">
    <citation type="submission" date="2015-03" db="EMBL/GenBank/DDBJ databases">
        <title>MIGS Cultured Bacterial/Archaeal sample from Brevibacillus laterosporus.</title>
        <authorList>
            <person name="Zeng D."/>
            <person name="Zhu L."/>
            <person name="Dong G."/>
            <person name="Ye W."/>
            <person name="Ren D."/>
            <person name="Wu L."/>
            <person name="Xu J."/>
            <person name="Li G."/>
            <person name="Guo L."/>
        </authorList>
    </citation>
    <scope>NUCLEOTIDE SEQUENCE</scope>
    <source>
        <strain evidence="3">B9</strain>
        <plasmid evidence="3">unnamed2</plasmid>
    </source>
</reference>
<name>A0A0F7C1L4_BRELA</name>
<feature type="chain" id="PRO_5002514121" description="SLH domain-containing protein" evidence="1">
    <location>
        <begin position="31"/>
        <end position="463"/>
    </location>
</feature>
<evidence type="ECO:0000313" key="3">
    <source>
        <dbReference type="EMBL" id="AKF96039.1"/>
    </source>
</evidence>
<sequence>MKRTLHPMKKSGLAFVLALSVLTASPSVYAQETLLLAAQGTSSAVTAPHLNEYAQFLQTNYQLTFPKQVTRADYLQALTTVLALQPSKESKISFTDVKEGSTLAQAASALQEQGIVNATTLKPNESLTVQDAISYTVRAAGLKELAYTYPEAKVKKAFASVTLSYKTGQLPIKAAQEIAVAIDTKLLPESLSQTVIKNQAVSPDVAALLIGKVLEYKGEYKHFLGLTTDEDIYSKVSHSWKTTNLIKAEELQKIVDEALKQDIVTGYNLKDKRFAPRFDPALSLTYGHSDIQHAIQLIGLLKSEGLVAKVQLEPKTSAFIYLAEWGQPVITPDYQVVKIDNGKYIAYSKEYDISFEFTSVADKQAFGKIIHSYAKKDTENPTGLLISSWWQPLYFSLNEMNGYKQITNNYMEQDNYVAQSFSLNEKSAQVVAGFKKIDPKVKVTSYPFYVDAPFYNYLIGDYK</sequence>
<proteinExistence type="predicted"/>
<gene>
    <name evidence="3" type="ORF">EX87_20995</name>
</gene>
<feature type="domain" description="SLH" evidence="2">
    <location>
        <begin position="90"/>
        <end position="150"/>
    </location>
</feature>
<accession>A0A0F7C1L4</accession>
<protein>
    <recommendedName>
        <fullName evidence="2">SLH domain-containing protein</fullName>
    </recommendedName>
</protein>
<evidence type="ECO:0000259" key="2">
    <source>
        <dbReference type="PROSITE" id="PS51272"/>
    </source>
</evidence>
<evidence type="ECO:0000256" key="1">
    <source>
        <dbReference type="SAM" id="SignalP"/>
    </source>
</evidence>
<dbReference type="AlphaFoldDB" id="A0A0F7C1L4"/>
<dbReference type="InterPro" id="IPR001119">
    <property type="entry name" value="SLH_dom"/>
</dbReference>
<feature type="signal peptide" evidence="1">
    <location>
        <begin position="1"/>
        <end position="30"/>
    </location>
</feature>
<dbReference type="PROSITE" id="PS51272">
    <property type="entry name" value="SLH"/>
    <property type="match status" value="1"/>
</dbReference>
<keyword evidence="1" id="KW-0732">Signal</keyword>
<keyword evidence="3" id="KW-0614">Plasmid</keyword>
<dbReference type="EMBL" id="CP011076">
    <property type="protein sequence ID" value="AKF96039.1"/>
    <property type="molecule type" value="Genomic_DNA"/>
</dbReference>
<geneLocation type="plasmid" evidence="3">
    <name>unnamed2</name>
</geneLocation>
<organism evidence="3">
    <name type="scientific">Brevibacillus laterosporus</name>
    <name type="common">Bacillus laterosporus</name>
    <dbReference type="NCBI Taxonomy" id="1465"/>
    <lineage>
        <taxon>Bacteria</taxon>
        <taxon>Bacillati</taxon>
        <taxon>Bacillota</taxon>
        <taxon>Bacilli</taxon>
        <taxon>Bacillales</taxon>
        <taxon>Paenibacillaceae</taxon>
        <taxon>Brevibacillus</taxon>
    </lineage>
</organism>
<dbReference type="RefSeq" id="WP_031415293.1">
    <property type="nucleotide sequence ID" value="NZ_CP011076.1"/>
</dbReference>